<reference evidence="1 2" key="1">
    <citation type="submission" date="2022-05" db="EMBL/GenBank/DDBJ databases">
        <authorList>
            <consortium name="Genoscope - CEA"/>
            <person name="William W."/>
        </authorList>
    </citation>
    <scope>NUCLEOTIDE SEQUENCE [LARGE SCALE GENOMIC DNA]</scope>
</reference>
<accession>A0ABN8MA52</accession>
<gene>
    <name evidence="1" type="ORF">PEVE_00024371</name>
</gene>
<evidence type="ECO:0000313" key="2">
    <source>
        <dbReference type="Proteomes" id="UP001159427"/>
    </source>
</evidence>
<organism evidence="1 2">
    <name type="scientific">Porites evermanni</name>
    <dbReference type="NCBI Taxonomy" id="104178"/>
    <lineage>
        <taxon>Eukaryota</taxon>
        <taxon>Metazoa</taxon>
        <taxon>Cnidaria</taxon>
        <taxon>Anthozoa</taxon>
        <taxon>Hexacorallia</taxon>
        <taxon>Scleractinia</taxon>
        <taxon>Fungiina</taxon>
        <taxon>Poritidae</taxon>
        <taxon>Porites</taxon>
    </lineage>
</organism>
<dbReference type="EMBL" id="CALNXI010000326">
    <property type="protein sequence ID" value="CAH3024891.1"/>
    <property type="molecule type" value="Genomic_DNA"/>
</dbReference>
<name>A0ABN8MA52_9CNID</name>
<dbReference type="Proteomes" id="UP001159427">
    <property type="component" value="Unassembled WGS sequence"/>
</dbReference>
<protein>
    <submittedName>
        <fullName evidence="1">Uncharacterized protein</fullName>
    </submittedName>
</protein>
<proteinExistence type="predicted"/>
<sequence>MANLVKHGLHDTATRPTTDSQWTHWKSFPTTIACNELPPREVIPLSIKDVCPTLSRCSGSVHSSEKNACTDDDKCDVTKAIPLMVELFFYKLGFTMVDVFCGPDRCPRGSYSGCEMVDQFKSIPIQVKWMNAFVNMMPESRPFEAFYRDAVRRRAYSRIDEAMRSISENENTFSDARFACDEIEAEAACQFLTIRPHYLLLKKMREQRLQPGHLGFTRDLTLHENVDHAKLIGLKQDTIKHTELLSAINQLDSNLQVHIQGISSYFKGIAQYEKGIANADKDFINGKLTSFETEFTRLQEKVHTDLRDTMIAMETLLGIELAEETVALGTKIAAEANPLKAIFSGVDEKGVRDQTKVVADLAADLVHGGALIAKLFDVKDDTMEIALCLKDNKEQITNLIKVVDSIKDSHSENVGYNAEGFVEQYAAYTPKVDRHRMEQNIAM</sequence>
<comment type="caution">
    <text evidence="1">The sequence shown here is derived from an EMBL/GenBank/DDBJ whole genome shotgun (WGS) entry which is preliminary data.</text>
</comment>
<evidence type="ECO:0000313" key="1">
    <source>
        <dbReference type="EMBL" id="CAH3024891.1"/>
    </source>
</evidence>
<keyword evidence="2" id="KW-1185">Reference proteome</keyword>